<organism evidence="1 2">
    <name type="scientific">Bacillus norwichensis</name>
    <dbReference type="NCBI Taxonomy" id="2762217"/>
    <lineage>
        <taxon>Bacteria</taxon>
        <taxon>Bacillati</taxon>
        <taxon>Bacillota</taxon>
        <taxon>Bacilli</taxon>
        <taxon>Bacillales</taxon>
        <taxon>Bacillaceae</taxon>
        <taxon>Bacillus</taxon>
    </lineage>
</organism>
<accession>A0ABR8VNC9</accession>
<gene>
    <name evidence="1" type="ORF">H9631_14415</name>
</gene>
<dbReference type="RefSeq" id="WP_191813955.1">
    <property type="nucleotide sequence ID" value="NZ_JACSPV010000026.1"/>
</dbReference>
<protein>
    <submittedName>
        <fullName evidence="1">Uncharacterized protein</fullName>
    </submittedName>
</protein>
<keyword evidence="2" id="KW-1185">Reference proteome</keyword>
<dbReference type="EMBL" id="JACSPV010000026">
    <property type="protein sequence ID" value="MBD8006271.1"/>
    <property type="molecule type" value="Genomic_DNA"/>
</dbReference>
<name>A0ABR8VNC9_9BACI</name>
<proteinExistence type="predicted"/>
<sequence>MNFEEIEYQLQFNEKESDVFIHNEIFEDLKKSDIRKVHIPFTYSYYYLINWLYRNTKYGSFAIDQM</sequence>
<dbReference type="Proteomes" id="UP000648182">
    <property type="component" value="Unassembled WGS sequence"/>
</dbReference>
<evidence type="ECO:0000313" key="1">
    <source>
        <dbReference type="EMBL" id="MBD8006271.1"/>
    </source>
</evidence>
<reference evidence="1 2" key="1">
    <citation type="submission" date="2020-08" db="EMBL/GenBank/DDBJ databases">
        <title>A Genomic Blueprint of the Chicken Gut Microbiome.</title>
        <authorList>
            <person name="Gilroy R."/>
            <person name="Ravi A."/>
            <person name="Getino M."/>
            <person name="Pursley I."/>
            <person name="Horton D.L."/>
            <person name="Alikhan N.-F."/>
            <person name="Baker D."/>
            <person name="Gharbi K."/>
            <person name="Hall N."/>
            <person name="Watson M."/>
            <person name="Adriaenssens E.M."/>
            <person name="Foster-Nyarko E."/>
            <person name="Jarju S."/>
            <person name="Secka A."/>
            <person name="Antonio M."/>
            <person name="Oren A."/>
            <person name="Chaudhuri R."/>
            <person name="La Ragione R.M."/>
            <person name="Hildebrand F."/>
            <person name="Pallen M.J."/>
        </authorList>
    </citation>
    <scope>NUCLEOTIDE SEQUENCE [LARGE SCALE GENOMIC DNA]</scope>
    <source>
        <strain evidence="1 2">Sa1BUA2</strain>
    </source>
</reference>
<evidence type="ECO:0000313" key="2">
    <source>
        <dbReference type="Proteomes" id="UP000648182"/>
    </source>
</evidence>
<comment type="caution">
    <text evidence="1">The sequence shown here is derived from an EMBL/GenBank/DDBJ whole genome shotgun (WGS) entry which is preliminary data.</text>
</comment>